<evidence type="ECO:0000256" key="2">
    <source>
        <dbReference type="ARBA" id="ARBA00008335"/>
    </source>
</evidence>
<keyword evidence="4 8" id="KW-0812">Transmembrane</keyword>
<dbReference type="VEuPathDB" id="FungiDB:EMCG_01607"/>
<evidence type="ECO:0000256" key="1">
    <source>
        <dbReference type="ARBA" id="ARBA00004127"/>
    </source>
</evidence>
<evidence type="ECO:0000256" key="7">
    <source>
        <dbReference type="SAM" id="MobiDB-lite"/>
    </source>
</evidence>
<dbReference type="InterPro" id="IPR036259">
    <property type="entry name" value="MFS_trans_sf"/>
</dbReference>
<sequence length="562" mass="60355">MRNQALVSGSGSSEPSETSPLLGDNEDSKPPTGQSIIEERDEEAVGQNESDSAREAQFSGLPDAQKKLKYILPALSIGVFLGAADQTIIVSSYGKIGSDLQALNLTSWIATSYFLTLTSFQPLYGRLSDIFGRKACLLFAYCVFGIGCVCCGLARNIKELIAARVFQGIGGGGMSTVVSIIMSDVVPLRDRGVWQGIINIIWATGSAVGAPLGGILADYIGWRWAFLLQGPLCLLAFISVAFTLHLPAQEKSHWRQKLRRIDFLGALVLVGAVFAFLLGADRGSNVSWSMPITIVSMCLAVVLFGIFLCVEVWIAIEPFAPSHIIFDRSLFACYACNFFSFAGYMGVLFYFPLFFQATYGVSATGAGLRLLPSIIAGVTGSLSGGIVMKRTGKYFWITVASYVLLTVGVSIIFLWSGVVARNTVGIIVGMTISAFGSGVGITTTLIALIACASPRDQAVATACSYLFRSLGSVMGLSFASTIVQQSLRTGLRSALGNNKDVDKIVDGVRQSLDFINTLDPQTREIVRNCYGNATNHAFGLSIILVFFTILCALFMREKALSR</sequence>
<keyword evidence="5 8" id="KW-1133">Transmembrane helix</keyword>
<dbReference type="InterPro" id="IPR020846">
    <property type="entry name" value="MFS_dom"/>
</dbReference>
<evidence type="ECO:0000313" key="10">
    <source>
        <dbReference type="EMBL" id="PGH32734.1"/>
    </source>
</evidence>
<gene>
    <name evidence="10" type="ORF">GX50_04447</name>
</gene>
<comment type="caution">
    <text evidence="10">The sequence shown here is derived from an EMBL/GenBank/DDBJ whole genome shotgun (WGS) entry which is preliminary data.</text>
</comment>
<dbReference type="PROSITE" id="PS50850">
    <property type="entry name" value="MFS"/>
    <property type="match status" value="1"/>
</dbReference>
<evidence type="ECO:0000256" key="3">
    <source>
        <dbReference type="ARBA" id="ARBA00022448"/>
    </source>
</evidence>
<comment type="subcellular location">
    <subcellularLocation>
        <location evidence="1">Endomembrane system</location>
        <topology evidence="1">Multi-pass membrane protein</topology>
    </subcellularLocation>
</comment>
<feature type="transmembrane region" description="Helical" evidence="8">
    <location>
        <begin position="136"/>
        <end position="155"/>
    </location>
</feature>
<feature type="transmembrane region" description="Helical" evidence="8">
    <location>
        <begin position="70"/>
        <end position="93"/>
    </location>
</feature>
<proteinExistence type="inferred from homology"/>
<dbReference type="Pfam" id="PF07690">
    <property type="entry name" value="MFS_1"/>
    <property type="match status" value="1"/>
</dbReference>
<comment type="similarity">
    <text evidence="2">Belongs to the major facilitator superfamily.</text>
</comment>
<feature type="transmembrane region" description="Helical" evidence="8">
    <location>
        <begin position="222"/>
        <end position="242"/>
    </location>
</feature>
<organism evidence="10 11">
    <name type="scientific">[Emmonsia] crescens</name>
    <dbReference type="NCBI Taxonomy" id="73230"/>
    <lineage>
        <taxon>Eukaryota</taxon>
        <taxon>Fungi</taxon>
        <taxon>Dikarya</taxon>
        <taxon>Ascomycota</taxon>
        <taxon>Pezizomycotina</taxon>
        <taxon>Eurotiomycetes</taxon>
        <taxon>Eurotiomycetidae</taxon>
        <taxon>Onygenales</taxon>
        <taxon>Ajellomycetaceae</taxon>
        <taxon>Emergomyces</taxon>
    </lineage>
</organism>
<keyword evidence="3" id="KW-0813">Transport</keyword>
<feature type="transmembrane region" description="Helical" evidence="8">
    <location>
        <begin position="161"/>
        <end position="181"/>
    </location>
</feature>
<feature type="transmembrane region" description="Helical" evidence="8">
    <location>
        <begin position="263"/>
        <end position="280"/>
    </location>
</feature>
<dbReference type="SUPFAM" id="SSF103473">
    <property type="entry name" value="MFS general substrate transporter"/>
    <property type="match status" value="2"/>
</dbReference>
<dbReference type="AlphaFoldDB" id="A0A2B7Z8J3"/>
<dbReference type="Gene3D" id="1.20.1720.10">
    <property type="entry name" value="Multidrug resistance protein D"/>
    <property type="match status" value="1"/>
</dbReference>
<dbReference type="PANTHER" id="PTHR23501:SF84">
    <property type="entry name" value="VACUOLAR MEMBRANE AMINO ACID UPTAKE TRANSPORTER FNX2"/>
    <property type="match status" value="1"/>
</dbReference>
<feature type="domain" description="Major facilitator superfamily (MFS) profile" evidence="9">
    <location>
        <begin position="71"/>
        <end position="560"/>
    </location>
</feature>
<dbReference type="InterPro" id="IPR011701">
    <property type="entry name" value="MFS"/>
</dbReference>
<reference evidence="10 11" key="1">
    <citation type="submission" date="2017-10" db="EMBL/GenBank/DDBJ databases">
        <title>Comparative genomics in systemic dimorphic fungi from Ajellomycetaceae.</title>
        <authorList>
            <person name="Munoz J.F."/>
            <person name="Mcewen J.G."/>
            <person name="Clay O.K."/>
            <person name="Cuomo C.A."/>
        </authorList>
    </citation>
    <scope>NUCLEOTIDE SEQUENCE [LARGE SCALE GENOMIC DNA]</scope>
    <source>
        <strain evidence="10 11">UAMH4076</strain>
    </source>
</reference>
<evidence type="ECO:0000256" key="8">
    <source>
        <dbReference type="SAM" id="Phobius"/>
    </source>
</evidence>
<feature type="transmembrane region" description="Helical" evidence="8">
    <location>
        <begin position="292"/>
        <end position="316"/>
    </location>
</feature>
<protein>
    <recommendedName>
        <fullName evidence="9">Major facilitator superfamily (MFS) profile domain-containing protein</fullName>
    </recommendedName>
</protein>
<feature type="transmembrane region" description="Helical" evidence="8">
    <location>
        <begin position="370"/>
        <end position="387"/>
    </location>
</feature>
<dbReference type="Gene3D" id="1.20.1250.20">
    <property type="entry name" value="MFS general substrate transporter like domains"/>
    <property type="match status" value="1"/>
</dbReference>
<feature type="transmembrane region" description="Helical" evidence="8">
    <location>
        <begin position="328"/>
        <end position="350"/>
    </location>
</feature>
<dbReference type="GO" id="GO:0015174">
    <property type="term" value="F:basic amino acid transmembrane transporter activity"/>
    <property type="evidence" value="ECO:0007669"/>
    <property type="project" value="TreeGrafter"/>
</dbReference>
<dbReference type="PANTHER" id="PTHR23501">
    <property type="entry name" value="MAJOR FACILITATOR SUPERFAMILY"/>
    <property type="match status" value="1"/>
</dbReference>
<evidence type="ECO:0000259" key="9">
    <source>
        <dbReference type="PROSITE" id="PS50850"/>
    </source>
</evidence>
<accession>A0A2B7Z8J3</accession>
<dbReference type="GO" id="GO:0012505">
    <property type="term" value="C:endomembrane system"/>
    <property type="evidence" value="ECO:0007669"/>
    <property type="project" value="UniProtKB-SubCell"/>
</dbReference>
<dbReference type="CDD" id="cd17502">
    <property type="entry name" value="MFS_Azr1_MDR_like"/>
    <property type="match status" value="1"/>
</dbReference>
<evidence type="ECO:0000256" key="4">
    <source>
        <dbReference type="ARBA" id="ARBA00022692"/>
    </source>
</evidence>
<evidence type="ECO:0000256" key="5">
    <source>
        <dbReference type="ARBA" id="ARBA00022989"/>
    </source>
</evidence>
<dbReference type="Proteomes" id="UP000226031">
    <property type="component" value="Unassembled WGS sequence"/>
</dbReference>
<feature type="compositionally biased region" description="Low complexity" evidence="7">
    <location>
        <begin position="8"/>
        <end position="22"/>
    </location>
</feature>
<keyword evidence="11" id="KW-1185">Reference proteome</keyword>
<name>A0A2B7Z8J3_9EURO</name>
<dbReference type="FunFam" id="1.20.1720.10:FF:000013">
    <property type="entry name" value="Related to multidrug resistance proteins"/>
    <property type="match status" value="1"/>
</dbReference>
<feature type="transmembrane region" description="Helical" evidence="8">
    <location>
        <begin position="105"/>
        <end position="124"/>
    </location>
</feature>
<feature type="transmembrane region" description="Helical" evidence="8">
    <location>
        <begin position="193"/>
        <end position="216"/>
    </location>
</feature>
<feature type="transmembrane region" description="Helical" evidence="8">
    <location>
        <begin position="394"/>
        <end position="418"/>
    </location>
</feature>
<evidence type="ECO:0000256" key="6">
    <source>
        <dbReference type="ARBA" id="ARBA00023136"/>
    </source>
</evidence>
<evidence type="ECO:0000313" key="11">
    <source>
        <dbReference type="Proteomes" id="UP000226031"/>
    </source>
</evidence>
<dbReference type="EMBL" id="PDND01000083">
    <property type="protein sequence ID" value="PGH32734.1"/>
    <property type="molecule type" value="Genomic_DNA"/>
</dbReference>
<feature type="transmembrane region" description="Helical" evidence="8">
    <location>
        <begin position="424"/>
        <end position="453"/>
    </location>
</feature>
<dbReference type="GO" id="GO:0046943">
    <property type="term" value="F:carboxylic acid transmembrane transporter activity"/>
    <property type="evidence" value="ECO:0007669"/>
    <property type="project" value="UniProtKB-ARBA"/>
</dbReference>
<feature type="transmembrane region" description="Helical" evidence="8">
    <location>
        <begin position="537"/>
        <end position="555"/>
    </location>
</feature>
<dbReference type="GO" id="GO:0000329">
    <property type="term" value="C:fungal-type vacuole membrane"/>
    <property type="evidence" value="ECO:0007669"/>
    <property type="project" value="TreeGrafter"/>
</dbReference>
<feature type="region of interest" description="Disordered" evidence="7">
    <location>
        <begin position="1"/>
        <end position="56"/>
    </location>
</feature>
<keyword evidence="6 8" id="KW-0472">Membrane</keyword>